<gene>
    <name evidence="2" type="ORF">GTH32_14175</name>
</gene>
<keyword evidence="3" id="KW-1185">Reference proteome</keyword>
<evidence type="ECO:0000259" key="1">
    <source>
        <dbReference type="Pfam" id="PF09722"/>
    </source>
</evidence>
<dbReference type="AlphaFoldDB" id="A0A7X5RMA0"/>
<dbReference type="EMBL" id="JAAAWN010000020">
    <property type="protein sequence ID" value="NDV92325.1"/>
    <property type="molecule type" value="Genomic_DNA"/>
</dbReference>
<dbReference type="NCBIfam" id="TIGR02293">
    <property type="entry name" value="TAS_TIGR02293"/>
    <property type="match status" value="1"/>
</dbReference>
<accession>A0A7X5RMA0</accession>
<proteinExistence type="predicted"/>
<organism evidence="2 3">
    <name type="scientific">Alteromonas profundi</name>
    <dbReference type="NCBI Taxonomy" id="2696062"/>
    <lineage>
        <taxon>Bacteria</taxon>
        <taxon>Pseudomonadati</taxon>
        <taxon>Pseudomonadota</taxon>
        <taxon>Gammaproteobacteria</taxon>
        <taxon>Alteromonadales</taxon>
        <taxon>Alteromonadaceae</taxon>
        <taxon>Alteromonas/Salinimonas group</taxon>
        <taxon>Alteromonas</taxon>
    </lineage>
</organism>
<protein>
    <submittedName>
        <fullName evidence="2">DUF2384 domain-containing protein</fullName>
    </submittedName>
</protein>
<dbReference type="InterPro" id="IPR011979">
    <property type="entry name" value="Antitox_Xre"/>
</dbReference>
<dbReference type="Pfam" id="PF09722">
    <property type="entry name" value="Xre_MbcA_ParS_C"/>
    <property type="match status" value="1"/>
</dbReference>
<comment type="caution">
    <text evidence="2">The sequence shown here is derived from an EMBL/GenBank/DDBJ whole genome shotgun (WGS) entry which is preliminary data.</text>
</comment>
<evidence type="ECO:0000313" key="2">
    <source>
        <dbReference type="EMBL" id="NDV92325.1"/>
    </source>
</evidence>
<dbReference type="Proteomes" id="UP000470213">
    <property type="component" value="Unassembled WGS sequence"/>
</dbReference>
<feature type="domain" description="Antitoxin Xre/MbcA/ParS-like toxin-binding" evidence="1">
    <location>
        <begin position="93"/>
        <end position="141"/>
    </location>
</feature>
<name>A0A7X5RMA0_9ALTE</name>
<evidence type="ECO:0000313" key="3">
    <source>
        <dbReference type="Proteomes" id="UP000470213"/>
    </source>
</evidence>
<dbReference type="InterPro" id="IPR024467">
    <property type="entry name" value="Xre/MbcA/ParS-like_toxin-bd"/>
</dbReference>
<sequence length="144" mass="16456">MYDNEVDLVEIVSGGLLNKLSSPFDEVEAVRKGFPVNRIKRLESIMRWDRKAFAKFIRTTPKTLERYARDNKHLSPQVSENTLDVARLMNLGIAYFESVERWNLWLNTPHVQFNNSAPVSVLESASGRALIKRIVLGLEHGFVA</sequence>
<reference evidence="2 3" key="1">
    <citation type="submission" date="2020-01" db="EMBL/GenBank/DDBJ databases">
        <authorList>
            <person name="Chen J."/>
            <person name="Zhu S."/>
            <person name="Yang J."/>
        </authorList>
    </citation>
    <scope>NUCLEOTIDE SEQUENCE [LARGE SCALE GENOMIC DNA]</scope>
    <source>
        <strain evidence="2 3">345S023</strain>
    </source>
</reference>